<evidence type="ECO:0000313" key="3">
    <source>
        <dbReference type="Proteomes" id="UP001320691"/>
    </source>
</evidence>
<dbReference type="PANTHER" id="PTHR33570">
    <property type="entry name" value="4-CARBOXYMUCONOLACTONE DECARBOXYLASE FAMILY PROTEIN"/>
    <property type="match status" value="1"/>
</dbReference>
<dbReference type="EMBL" id="JANUEK010000001">
    <property type="protein sequence ID" value="MCS4278150.1"/>
    <property type="molecule type" value="Genomic_DNA"/>
</dbReference>
<dbReference type="PANTHER" id="PTHR33570:SF2">
    <property type="entry name" value="CARBOXYMUCONOLACTONE DECARBOXYLASE-LIKE DOMAIN-CONTAINING PROTEIN"/>
    <property type="match status" value="1"/>
</dbReference>
<dbReference type="AlphaFoldDB" id="A0AAW5PCX3"/>
<evidence type="ECO:0000313" key="2">
    <source>
        <dbReference type="EMBL" id="MCS4278150.1"/>
    </source>
</evidence>
<comment type="caution">
    <text evidence="2">The sequence shown here is derived from an EMBL/GenBank/DDBJ whole genome shotgun (WGS) entry which is preliminary data.</text>
</comment>
<dbReference type="RefSeq" id="WP_259258899.1">
    <property type="nucleotide sequence ID" value="NZ_JANUEK010000001.1"/>
</dbReference>
<accession>A0AAW5PCX3</accession>
<gene>
    <name evidence="2" type="ORF">M2412_000111</name>
</gene>
<dbReference type="Proteomes" id="UP001320691">
    <property type="component" value="Unassembled WGS sequence"/>
</dbReference>
<dbReference type="Pfam" id="PF02627">
    <property type="entry name" value="CMD"/>
    <property type="match status" value="2"/>
</dbReference>
<name>A0AAW5PCX3_9GAMM</name>
<protein>
    <submittedName>
        <fullName evidence="2">Alkylhydroperoxidase/carboxymuconolactone decarboxylase family protein YurZ</fullName>
    </submittedName>
</protein>
<dbReference type="InterPro" id="IPR029032">
    <property type="entry name" value="AhpD-like"/>
</dbReference>
<proteinExistence type="predicted"/>
<dbReference type="InterPro" id="IPR003779">
    <property type="entry name" value="CMD-like"/>
</dbReference>
<evidence type="ECO:0000259" key="1">
    <source>
        <dbReference type="Pfam" id="PF02627"/>
    </source>
</evidence>
<dbReference type="GO" id="GO:0051920">
    <property type="term" value="F:peroxiredoxin activity"/>
    <property type="evidence" value="ECO:0007669"/>
    <property type="project" value="InterPro"/>
</dbReference>
<feature type="domain" description="Carboxymuconolactone decarboxylase-like" evidence="1">
    <location>
        <begin position="181"/>
        <end position="251"/>
    </location>
</feature>
<reference evidence="2" key="1">
    <citation type="submission" date="2022-08" db="EMBL/GenBank/DDBJ databases">
        <title>Genomic analyses of the natural microbiome of Caenorhabditis elegans.</title>
        <authorList>
            <person name="Samuel B."/>
        </authorList>
    </citation>
    <scope>NUCLEOTIDE SEQUENCE</scope>
    <source>
        <strain evidence="2">BIGb0277</strain>
    </source>
</reference>
<dbReference type="InterPro" id="IPR052512">
    <property type="entry name" value="4CMD/NDH-1_regulator"/>
</dbReference>
<feature type="domain" description="Carboxymuconolactone decarboxylase-like" evidence="1">
    <location>
        <begin position="62"/>
        <end position="125"/>
    </location>
</feature>
<organism evidence="2 3">
    <name type="scientific">Stenotrophomonas rhizophila</name>
    <dbReference type="NCBI Taxonomy" id="216778"/>
    <lineage>
        <taxon>Bacteria</taxon>
        <taxon>Pseudomonadati</taxon>
        <taxon>Pseudomonadota</taxon>
        <taxon>Gammaproteobacteria</taxon>
        <taxon>Lysobacterales</taxon>
        <taxon>Lysobacteraceae</taxon>
        <taxon>Stenotrophomonas</taxon>
    </lineage>
</organism>
<sequence length="270" mass="28970">MTTPPFPTFAVAARSHHRMHGRLIHRATLRAAAAALLFGMALPLLAQHPAPAHTTDIHMNTQSALSARQQAILPIAAFTAAGDLHRLEPALRAALDAGLTINEIKEILGQLYAYAGFPRALNALGTFMTVVEDRKAQGVHDAQGKAPTALPAPDQMLAVGTANQTRLSGQPVAGPLFAFSPQIDRYLKEHLFGAIFARDNLDWGDRELATVAALSAMTGTESQVQAHMRISRNVALSEAQLEHVVAVLRDVVSAETADRADQARRHTLAN</sequence>
<dbReference type="SUPFAM" id="SSF69118">
    <property type="entry name" value="AhpD-like"/>
    <property type="match status" value="1"/>
</dbReference>
<dbReference type="Gene3D" id="1.20.1290.10">
    <property type="entry name" value="AhpD-like"/>
    <property type="match status" value="1"/>
</dbReference>